<dbReference type="AlphaFoldDB" id="A0A9W5LHC7"/>
<evidence type="ECO:0000313" key="2">
    <source>
        <dbReference type="Proteomes" id="UP000011182"/>
    </source>
</evidence>
<gene>
    <name evidence="1" type="ORF">BSI_22380</name>
</gene>
<dbReference type="EMBL" id="AMXN01000004">
    <property type="protein sequence ID" value="ELS60778.1"/>
    <property type="molecule type" value="Genomic_DNA"/>
</dbReference>
<organism evidence="1 2">
    <name type="scientific">Bacillus inaquosorum KCTC 13429</name>
    <dbReference type="NCBI Taxonomy" id="1236548"/>
    <lineage>
        <taxon>Bacteria</taxon>
        <taxon>Bacillati</taxon>
        <taxon>Bacillota</taxon>
        <taxon>Bacilli</taxon>
        <taxon>Bacillales</taxon>
        <taxon>Bacillaceae</taxon>
        <taxon>Bacillus</taxon>
    </lineage>
</organism>
<reference evidence="1 2" key="1">
    <citation type="journal article" date="2014" name="Syst. Appl. Microbiol.">
        <title>Genomic insights into the taxonomic status of the three subspecies of Bacillus subtilis.</title>
        <authorList>
            <person name="Yi H."/>
            <person name="Chun J."/>
            <person name="Cha C.J."/>
        </authorList>
    </citation>
    <scope>NUCLEOTIDE SEQUENCE [LARGE SCALE GENOMIC DNA]</scope>
    <source>
        <strain evidence="1 2">KCTC 13429</strain>
    </source>
</reference>
<keyword evidence="2" id="KW-1185">Reference proteome</keyword>
<comment type="caution">
    <text evidence="1">The sequence shown here is derived from an EMBL/GenBank/DDBJ whole genome shotgun (WGS) entry which is preliminary data.</text>
</comment>
<dbReference type="Proteomes" id="UP000011182">
    <property type="component" value="Unassembled WGS sequence"/>
</dbReference>
<protein>
    <submittedName>
        <fullName evidence="1">Uncharacterized protein</fullName>
    </submittedName>
</protein>
<proteinExistence type="predicted"/>
<sequence>MQKGSPAAQFIITYIIKRAVIAERRLFGKLGADFFIVKKNNIMVR</sequence>
<accession>A0A9W5LHC7</accession>
<evidence type="ECO:0000313" key="1">
    <source>
        <dbReference type="EMBL" id="ELS60778.1"/>
    </source>
</evidence>
<name>A0A9W5LHC7_9BACI</name>